<dbReference type="NCBIfam" id="TIGR00657">
    <property type="entry name" value="asp_kinases"/>
    <property type="match status" value="1"/>
</dbReference>
<dbReference type="KEGG" id="pabo:BCY86_05390"/>
<name>A0A1L6MXK1_9BACT</name>
<keyword evidence="17" id="KW-1185">Reference proteome</keyword>
<protein>
    <recommendedName>
        <fullName evidence="13">Aspartokinase</fullName>
        <ecNumber evidence="13">2.7.2.4</ecNumber>
    </recommendedName>
</protein>
<dbReference type="Proteomes" id="UP000185544">
    <property type="component" value="Chromosome"/>
</dbReference>
<keyword evidence="5 14" id="KW-0028">Amino-acid biosynthesis</keyword>
<dbReference type="EMBL" id="CP016908">
    <property type="protein sequence ID" value="APS00175.1"/>
    <property type="molecule type" value="Genomic_DNA"/>
</dbReference>
<dbReference type="RefSeq" id="WP_075276840.1">
    <property type="nucleotide sequence ID" value="NZ_CP016908.1"/>
</dbReference>
<dbReference type="PANTHER" id="PTHR21499:SF3">
    <property type="entry name" value="ASPARTOKINASE"/>
    <property type="match status" value="1"/>
</dbReference>
<keyword evidence="10" id="KW-0457">Lysine biosynthesis</keyword>
<evidence type="ECO:0000256" key="10">
    <source>
        <dbReference type="ARBA" id="ARBA00023154"/>
    </source>
</evidence>
<feature type="domain" description="Aspartate/glutamate/uridylate kinase" evidence="15">
    <location>
        <begin position="2"/>
        <end position="233"/>
    </location>
</feature>
<evidence type="ECO:0000256" key="9">
    <source>
        <dbReference type="ARBA" id="ARBA00022840"/>
    </source>
</evidence>
<evidence type="ECO:0000256" key="6">
    <source>
        <dbReference type="ARBA" id="ARBA00022679"/>
    </source>
</evidence>
<evidence type="ECO:0000259" key="15">
    <source>
        <dbReference type="Pfam" id="PF00696"/>
    </source>
</evidence>
<dbReference type="InterPro" id="IPR018042">
    <property type="entry name" value="Aspartate_kinase_CS"/>
</dbReference>
<dbReference type="InterPro" id="IPR001048">
    <property type="entry name" value="Asp/Glu/Uridylate_kinase"/>
</dbReference>
<dbReference type="EC" id="2.7.2.4" evidence="13"/>
<evidence type="ECO:0000256" key="12">
    <source>
        <dbReference type="PIRSR" id="PIRSR000726-1"/>
    </source>
</evidence>
<evidence type="ECO:0000313" key="16">
    <source>
        <dbReference type="EMBL" id="APS00175.1"/>
    </source>
</evidence>
<comment type="pathway">
    <text evidence="2 14">Amino-acid biosynthesis; L-methionine biosynthesis via de novo pathway; L-homoserine from L-aspartate: step 1/3.</text>
</comment>
<evidence type="ECO:0000256" key="14">
    <source>
        <dbReference type="RuleBase" id="RU004249"/>
    </source>
</evidence>
<evidence type="ECO:0000256" key="7">
    <source>
        <dbReference type="ARBA" id="ARBA00022741"/>
    </source>
</evidence>
<feature type="binding site" evidence="12">
    <location>
        <position position="47"/>
    </location>
    <ligand>
        <name>substrate</name>
    </ligand>
</feature>
<dbReference type="UniPathway" id="UPA00051">
    <property type="reaction ID" value="UER00462"/>
</dbReference>
<comment type="pathway">
    <text evidence="3 14">Amino-acid biosynthesis; L-threonine biosynthesis; L-threonine from L-aspartate: step 1/5.</text>
</comment>
<feature type="binding site" evidence="12">
    <location>
        <begin position="7"/>
        <end position="10"/>
    </location>
    <ligand>
        <name>ATP</name>
        <dbReference type="ChEBI" id="CHEBI:30616"/>
    </ligand>
</feature>
<dbReference type="STRING" id="1882918.BCY86_05390"/>
<dbReference type="PANTHER" id="PTHR21499">
    <property type="entry name" value="ASPARTATE KINASE"/>
    <property type="match status" value="1"/>
</dbReference>
<organism evidence="16 17">
    <name type="scientific">Pajaroellobacter abortibovis</name>
    <dbReference type="NCBI Taxonomy" id="1882918"/>
    <lineage>
        <taxon>Bacteria</taxon>
        <taxon>Pseudomonadati</taxon>
        <taxon>Myxococcota</taxon>
        <taxon>Polyangia</taxon>
        <taxon>Polyangiales</taxon>
        <taxon>Polyangiaceae</taxon>
    </lineage>
</organism>
<dbReference type="GO" id="GO:0005524">
    <property type="term" value="F:ATP binding"/>
    <property type="evidence" value="ECO:0007669"/>
    <property type="project" value="UniProtKB-KW"/>
</dbReference>
<dbReference type="GO" id="GO:0009090">
    <property type="term" value="P:homoserine biosynthetic process"/>
    <property type="evidence" value="ECO:0007669"/>
    <property type="project" value="TreeGrafter"/>
</dbReference>
<feature type="binding site" evidence="12">
    <location>
        <position position="81"/>
    </location>
    <ligand>
        <name>substrate</name>
    </ligand>
</feature>
<dbReference type="InterPro" id="IPR036393">
    <property type="entry name" value="AceGlu_kinase-like_sf"/>
</dbReference>
<keyword evidence="9 12" id="KW-0067">ATP-binding</keyword>
<dbReference type="InterPro" id="IPR005260">
    <property type="entry name" value="Asp_kin_monofn"/>
</dbReference>
<evidence type="ECO:0000256" key="11">
    <source>
        <dbReference type="ARBA" id="ARBA00047872"/>
    </source>
</evidence>
<gene>
    <name evidence="16" type="ORF">BCY86_05390</name>
</gene>
<comment type="catalytic activity">
    <reaction evidence="11 13">
        <text>L-aspartate + ATP = 4-phospho-L-aspartate + ADP</text>
        <dbReference type="Rhea" id="RHEA:23776"/>
        <dbReference type="ChEBI" id="CHEBI:29991"/>
        <dbReference type="ChEBI" id="CHEBI:30616"/>
        <dbReference type="ChEBI" id="CHEBI:57535"/>
        <dbReference type="ChEBI" id="CHEBI:456216"/>
        <dbReference type="EC" id="2.7.2.4"/>
    </reaction>
</comment>
<feature type="binding site" evidence="12">
    <location>
        <position position="186"/>
    </location>
    <ligand>
        <name>ATP</name>
        <dbReference type="ChEBI" id="CHEBI:30616"/>
    </ligand>
</feature>
<dbReference type="AlphaFoldDB" id="A0A1L6MXK1"/>
<dbReference type="OrthoDB" id="9799110at2"/>
<comment type="similarity">
    <text evidence="4 13">Belongs to the aspartokinase family.</text>
</comment>
<dbReference type="GO" id="GO:0005829">
    <property type="term" value="C:cytosol"/>
    <property type="evidence" value="ECO:0007669"/>
    <property type="project" value="TreeGrafter"/>
</dbReference>
<comment type="pathway">
    <text evidence="1 14">Amino-acid biosynthesis; L-lysine biosynthesis via DAP pathway; (S)-tetrahydrodipicolinate from L-aspartate: step 1/4.</text>
</comment>
<dbReference type="InterPro" id="IPR001341">
    <property type="entry name" value="Asp_kinase"/>
</dbReference>
<evidence type="ECO:0000256" key="1">
    <source>
        <dbReference type="ARBA" id="ARBA00004766"/>
    </source>
</evidence>
<dbReference type="UniPathway" id="UPA00034">
    <property type="reaction ID" value="UER00015"/>
</dbReference>
<reference evidence="16 17" key="1">
    <citation type="submission" date="2016-08" db="EMBL/GenBank/DDBJ databases">
        <title>Identification and validation of antigenic proteins from Pajaroellobacter abortibovis using de-novo genome sequence assembly and reverse vaccinology.</title>
        <authorList>
            <person name="Welly B.T."/>
            <person name="Miller M.R."/>
            <person name="Stott J.L."/>
            <person name="Blanchard M.T."/>
            <person name="Islas-Trejo A.D."/>
            <person name="O'Rourke S.M."/>
            <person name="Young A.E."/>
            <person name="Medrano J.F."/>
            <person name="Van Eenennaam A.L."/>
        </authorList>
    </citation>
    <scope>NUCLEOTIDE SEQUENCE [LARGE SCALE GENOMIC DNA]</scope>
    <source>
        <strain evidence="16 17">BTF92-0548A/99-0131</strain>
    </source>
</reference>
<evidence type="ECO:0000256" key="4">
    <source>
        <dbReference type="ARBA" id="ARBA00010122"/>
    </source>
</evidence>
<dbReference type="Gene3D" id="3.40.1160.10">
    <property type="entry name" value="Acetylglutamate kinase-like"/>
    <property type="match status" value="1"/>
</dbReference>
<dbReference type="CDD" id="cd04246">
    <property type="entry name" value="AAK_AK-DapG-like"/>
    <property type="match status" value="1"/>
</dbReference>
<evidence type="ECO:0000256" key="5">
    <source>
        <dbReference type="ARBA" id="ARBA00022605"/>
    </source>
</evidence>
<evidence type="ECO:0000256" key="2">
    <source>
        <dbReference type="ARBA" id="ARBA00004986"/>
    </source>
</evidence>
<evidence type="ECO:0000256" key="3">
    <source>
        <dbReference type="ARBA" id="ARBA00005139"/>
    </source>
</evidence>
<proteinExistence type="inferred from homology"/>
<dbReference type="SUPFAM" id="SSF53633">
    <property type="entry name" value="Carbamate kinase-like"/>
    <property type="match status" value="1"/>
</dbReference>
<dbReference type="PROSITE" id="PS00324">
    <property type="entry name" value="ASPARTOKINASE"/>
    <property type="match status" value="1"/>
</dbReference>
<evidence type="ECO:0000256" key="8">
    <source>
        <dbReference type="ARBA" id="ARBA00022777"/>
    </source>
</evidence>
<evidence type="ECO:0000313" key="17">
    <source>
        <dbReference type="Proteomes" id="UP000185544"/>
    </source>
</evidence>
<evidence type="ECO:0000256" key="13">
    <source>
        <dbReference type="RuleBase" id="RU003448"/>
    </source>
</evidence>
<dbReference type="GO" id="GO:0004072">
    <property type="term" value="F:aspartate kinase activity"/>
    <property type="evidence" value="ECO:0007669"/>
    <property type="project" value="UniProtKB-EC"/>
</dbReference>
<sequence length="404" mass="44423">MKVLVQKYGGSSMSDMEKIGHVADKVNAAYRIDYQVVVVVSAMGKATDQLIALAHQAALTGADYSVELSRRELDMLVSTGERVSMALLCIALHARGCNAVSLTGSQAGIITSIDHFDAQIMEVRPFRVKQQLEQGRVVVVAGYQGVSYKGEVTTLGRGGSDTTAVALAATLGAERCEIYSDVDGVYSGDPKIVKEPYHWPTIELPILQEMAEVGAKVINGRAIEWARRKDVHIVARKASDHHRPDASFRETIASEPKTGAVQEKIYAVVSFPQVVQACVERTQWSALLRRITEFSLPPLDFYGAQNTIKCLIPLLHMPDAEYCCQSLKQEFADSLTFTPPMGLISVIGGRKKILERLTDIFDHLEEDEINPLSVTGGPFRVSTLIDLSRLEEVQNRLHTLLIES</sequence>
<keyword evidence="7 12" id="KW-0547">Nucleotide-binding</keyword>
<dbReference type="GO" id="GO:0009089">
    <property type="term" value="P:lysine biosynthetic process via diaminopimelate"/>
    <property type="evidence" value="ECO:0007669"/>
    <property type="project" value="UniProtKB-UniPathway"/>
</dbReference>
<dbReference type="UniPathway" id="UPA00050">
    <property type="reaction ID" value="UER00461"/>
</dbReference>
<dbReference type="GO" id="GO:0009088">
    <property type="term" value="P:threonine biosynthetic process"/>
    <property type="evidence" value="ECO:0007669"/>
    <property type="project" value="UniProtKB-UniPathway"/>
</dbReference>
<keyword evidence="8 13" id="KW-0418">Kinase</keyword>
<dbReference type="Pfam" id="PF00696">
    <property type="entry name" value="AA_kinase"/>
    <property type="match status" value="1"/>
</dbReference>
<dbReference type="PIRSF" id="PIRSF000726">
    <property type="entry name" value="Asp_kin"/>
    <property type="match status" value="1"/>
</dbReference>
<keyword evidence="6 13" id="KW-0808">Transferase</keyword>
<accession>A0A1L6MXK1</accession>
<feature type="binding site" evidence="12">
    <location>
        <begin position="216"/>
        <end position="217"/>
    </location>
    <ligand>
        <name>ATP</name>
        <dbReference type="ChEBI" id="CHEBI:30616"/>
    </ligand>
</feature>